<comment type="caution">
    <text evidence="4">The sequence shown here is derived from an EMBL/GenBank/DDBJ whole genome shotgun (WGS) entry which is preliminary data.</text>
</comment>
<dbReference type="PANTHER" id="PTHR43639:SF1">
    <property type="entry name" value="SHORT-CHAIN DEHYDROGENASE_REDUCTASE FAMILY PROTEIN"/>
    <property type="match status" value="1"/>
</dbReference>
<dbReference type="GO" id="GO:0016491">
    <property type="term" value="F:oxidoreductase activity"/>
    <property type="evidence" value="ECO:0007669"/>
    <property type="project" value="UniProtKB-KW"/>
</dbReference>
<dbReference type="Proteomes" id="UP000271227">
    <property type="component" value="Unassembled WGS sequence"/>
</dbReference>
<dbReference type="OrthoDB" id="9804774at2"/>
<keyword evidence="2" id="KW-0560">Oxidoreductase</keyword>
<organism evidence="4 5">
    <name type="scientific">Eilatimonas milleporae</name>
    <dbReference type="NCBI Taxonomy" id="911205"/>
    <lineage>
        <taxon>Bacteria</taxon>
        <taxon>Pseudomonadati</taxon>
        <taxon>Pseudomonadota</taxon>
        <taxon>Alphaproteobacteria</taxon>
        <taxon>Kordiimonadales</taxon>
        <taxon>Kordiimonadaceae</taxon>
        <taxon>Eilatimonas</taxon>
    </lineage>
</organism>
<dbReference type="InterPro" id="IPR036291">
    <property type="entry name" value="NAD(P)-bd_dom_sf"/>
</dbReference>
<dbReference type="AlphaFoldDB" id="A0A3M0CCG2"/>
<dbReference type="PRINTS" id="PR00081">
    <property type="entry name" value="GDHRDH"/>
</dbReference>
<evidence type="ECO:0000256" key="2">
    <source>
        <dbReference type="ARBA" id="ARBA00023002"/>
    </source>
</evidence>
<dbReference type="InterPro" id="IPR002347">
    <property type="entry name" value="SDR_fam"/>
</dbReference>
<evidence type="ECO:0000313" key="5">
    <source>
        <dbReference type="Proteomes" id="UP000271227"/>
    </source>
</evidence>
<name>A0A3M0CCG2_9PROT</name>
<dbReference type="InParanoid" id="A0A3M0CCG2"/>
<comment type="similarity">
    <text evidence="1 3">Belongs to the short-chain dehydrogenases/reductases (SDR) family.</text>
</comment>
<dbReference type="RefSeq" id="WP_121939618.1">
    <property type="nucleotide sequence ID" value="NZ_REFR01000013.1"/>
</dbReference>
<evidence type="ECO:0000313" key="4">
    <source>
        <dbReference type="EMBL" id="RMB04446.1"/>
    </source>
</evidence>
<dbReference type="Gene3D" id="3.40.50.720">
    <property type="entry name" value="NAD(P)-binding Rossmann-like Domain"/>
    <property type="match status" value="1"/>
</dbReference>
<reference evidence="4 5" key="1">
    <citation type="submission" date="2018-10" db="EMBL/GenBank/DDBJ databases">
        <title>Genomic Encyclopedia of Archaeal and Bacterial Type Strains, Phase II (KMG-II): from individual species to whole genera.</title>
        <authorList>
            <person name="Goeker M."/>
        </authorList>
    </citation>
    <scope>NUCLEOTIDE SEQUENCE [LARGE SCALE GENOMIC DNA]</scope>
    <source>
        <strain evidence="4 5">DSM 25217</strain>
    </source>
</reference>
<gene>
    <name evidence="4" type="ORF">BXY39_2708</name>
</gene>
<protein>
    <submittedName>
        <fullName evidence="4">NAD(P)-dependent dehydrogenase (Short-subunit alcohol dehydrogenase family)</fullName>
    </submittedName>
</protein>
<dbReference type="Pfam" id="PF00106">
    <property type="entry name" value="adh_short"/>
    <property type="match status" value="1"/>
</dbReference>
<evidence type="ECO:0000256" key="3">
    <source>
        <dbReference type="RuleBase" id="RU000363"/>
    </source>
</evidence>
<dbReference type="PRINTS" id="PR00080">
    <property type="entry name" value="SDRFAMILY"/>
</dbReference>
<dbReference type="CDD" id="cd05233">
    <property type="entry name" value="SDR_c"/>
    <property type="match status" value="1"/>
</dbReference>
<dbReference type="EMBL" id="REFR01000013">
    <property type="protein sequence ID" value="RMB04446.1"/>
    <property type="molecule type" value="Genomic_DNA"/>
</dbReference>
<sequence>MSVSDTGPAPAPSETILVTGASRGIGAATARRLLAGGARVIGSYANTPGALDALMADYGRERVLAVHADLAQPGAATGLWRRARDWAADAGGIDGLVNNAGIMPSTPLAVPEERWQDDWSRVMAVNVQAVADLCRLAVSTFRSDSSRKGARGRIVNVASRAAFRGDTEDCVHYAASKGAVVALTRSLARALAGEGIYAFIIAPGWVKTDMAATAYLPGNEHMLAEIPVGDAAPPAQIANMIAFLMSGQVDHATGATFDINGASYVR</sequence>
<accession>A0A3M0CCG2</accession>
<dbReference type="PANTHER" id="PTHR43639">
    <property type="entry name" value="OXIDOREDUCTASE, SHORT-CHAIN DEHYDROGENASE/REDUCTASE FAMILY (AFU_ORTHOLOGUE AFUA_5G02870)"/>
    <property type="match status" value="1"/>
</dbReference>
<evidence type="ECO:0000256" key="1">
    <source>
        <dbReference type="ARBA" id="ARBA00006484"/>
    </source>
</evidence>
<dbReference type="SUPFAM" id="SSF51735">
    <property type="entry name" value="NAD(P)-binding Rossmann-fold domains"/>
    <property type="match status" value="1"/>
</dbReference>
<keyword evidence="5" id="KW-1185">Reference proteome</keyword>
<proteinExistence type="inferred from homology"/>